<protein>
    <submittedName>
        <fullName evidence="2">Uncharacterized protein</fullName>
    </submittedName>
</protein>
<dbReference type="Proteomes" id="UP000887540">
    <property type="component" value="Unplaced"/>
</dbReference>
<dbReference type="AlphaFoldDB" id="A0A914E5L1"/>
<evidence type="ECO:0000313" key="1">
    <source>
        <dbReference type="Proteomes" id="UP000887540"/>
    </source>
</evidence>
<sequence>MLANKRIVLNEKLKLSIVGFNRYVSQISLSIKPEDFEKFKNSSNAQFSILLQDLVEKSLTSHKTAIQQTIKEDLRKWAAYNDALIKIVQEQKAMGMTWCKKLDDKWAKAPPIEHWNKEHYQEYLPYVYEYCDPKRETEPRLPQSLHFYINKPHRKILHEIRHRDGKLPPETLFKLHTLRPVYRSHAGSQIRLHWDKIITFCVAMALLHLYIGP</sequence>
<organism evidence="1 2">
    <name type="scientific">Acrobeloides nanus</name>
    <dbReference type="NCBI Taxonomy" id="290746"/>
    <lineage>
        <taxon>Eukaryota</taxon>
        <taxon>Metazoa</taxon>
        <taxon>Ecdysozoa</taxon>
        <taxon>Nematoda</taxon>
        <taxon>Chromadorea</taxon>
        <taxon>Rhabditida</taxon>
        <taxon>Tylenchina</taxon>
        <taxon>Cephalobomorpha</taxon>
        <taxon>Cephaloboidea</taxon>
        <taxon>Cephalobidae</taxon>
        <taxon>Acrobeloides</taxon>
    </lineage>
</organism>
<name>A0A914E5L1_9BILA</name>
<accession>A0A914E5L1</accession>
<reference evidence="2" key="1">
    <citation type="submission" date="2022-11" db="UniProtKB">
        <authorList>
            <consortium name="WormBaseParasite"/>
        </authorList>
    </citation>
    <scope>IDENTIFICATION</scope>
</reference>
<proteinExistence type="predicted"/>
<dbReference type="WBParaSite" id="ACRNAN_scaffold5505.g9467.t1">
    <property type="protein sequence ID" value="ACRNAN_scaffold5505.g9467.t1"/>
    <property type="gene ID" value="ACRNAN_scaffold5505.g9467"/>
</dbReference>
<evidence type="ECO:0000313" key="2">
    <source>
        <dbReference type="WBParaSite" id="ACRNAN_scaffold5505.g9467.t1"/>
    </source>
</evidence>
<keyword evidence="1" id="KW-1185">Reference proteome</keyword>